<dbReference type="AlphaFoldDB" id="A0A318PIT4"/>
<proteinExistence type="predicted"/>
<organism evidence="1 2">
    <name type="scientific">Komagataeibacter xylinus</name>
    <name type="common">Gluconacetobacter xylinus</name>
    <dbReference type="NCBI Taxonomy" id="28448"/>
    <lineage>
        <taxon>Bacteria</taxon>
        <taxon>Pseudomonadati</taxon>
        <taxon>Pseudomonadota</taxon>
        <taxon>Alphaproteobacteria</taxon>
        <taxon>Acetobacterales</taxon>
        <taxon>Acetobacteraceae</taxon>
        <taxon>Komagataeibacter</taxon>
    </lineage>
</organism>
<reference evidence="1 2" key="1">
    <citation type="submission" date="2017-07" db="EMBL/GenBank/DDBJ databases">
        <title>A draft genome sequence of Komagataeibacter xylinus LMG 1515.</title>
        <authorList>
            <person name="Skraban J."/>
            <person name="Cleenwerck I."/>
            <person name="Vandamme P."/>
            <person name="Trcek J."/>
        </authorList>
    </citation>
    <scope>NUCLEOTIDE SEQUENCE [LARGE SCALE GENOMIC DNA]</scope>
    <source>
        <strain evidence="1 2">LMG 1515</strain>
    </source>
</reference>
<dbReference type="RefSeq" id="WP_061276562.1">
    <property type="nucleotide sequence ID" value="NZ_CBCRXN010000086.1"/>
</dbReference>
<name>A0A318PIT4_KOMXY</name>
<dbReference type="Proteomes" id="UP000248257">
    <property type="component" value="Unassembled WGS sequence"/>
</dbReference>
<sequence>MMQVFNPSPTRRLLALVLVAASAGILFGSGPILAWTEQLPPTVPCQTTLQSVAERWNTLAGHLKMTAPYDTVRALERQVENYRFAPAPDQ</sequence>
<gene>
    <name evidence="1" type="ORF">CFR75_15540</name>
</gene>
<evidence type="ECO:0000313" key="2">
    <source>
        <dbReference type="Proteomes" id="UP000248257"/>
    </source>
</evidence>
<comment type="caution">
    <text evidence="1">The sequence shown here is derived from an EMBL/GenBank/DDBJ whole genome shotgun (WGS) entry which is preliminary data.</text>
</comment>
<keyword evidence="2" id="KW-1185">Reference proteome</keyword>
<dbReference type="EMBL" id="NKUC01000062">
    <property type="protein sequence ID" value="PYD55612.1"/>
    <property type="molecule type" value="Genomic_DNA"/>
</dbReference>
<accession>A0A318PIT4</accession>
<dbReference type="OrthoDB" id="7282351at2"/>
<protein>
    <submittedName>
        <fullName evidence="1">Uncharacterized protein</fullName>
    </submittedName>
</protein>
<evidence type="ECO:0000313" key="1">
    <source>
        <dbReference type="EMBL" id="PYD55612.1"/>
    </source>
</evidence>